<dbReference type="Pfam" id="PF13180">
    <property type="entry name" value="PDZ_2"/>
    <property type="match status" value="1"/>
</dbReference>
<dbReference type="Gene3D" id="2.40.10.10">
    <property type="entry name" value="Trypsin-like serine proteases"/>
    <property type="match status" value="2"/>
</dbReference>
<feature type="region of interest" description="Disordered" evidence="4">
    <location>
        <begin position="466"/>
        <end position="494"/>
    </location>
</feature>
<proteinExistence type="inferred from homology"/>
<dbReference type="PANTHER" id="PTHR43343:SF3">
    <property type="entry name" value="PROTEASE DO-LIKE 8, CHLOROPLASTIC"/>
    <property type="match status" value="1"/>
</dbReference>
<organism evidence="7 8">
    <name type="scientific">Anaeromicropila populeti</name>
    <dbReference type="NCBI Taxonomy" id="37658"/>
    <lineage>
        <taxon>Bacteria</taxon>
        <taxon>Bacillati</taxon>
        <taxon>Bacillota</taxon>
        <taxon>Clostridia</taxon>
        <taxon>Lachnospirales</taxon>
        <taxon>Lachnospiraceae</taxon>
        <taxon>Anaeromicropila</taxon>
    </lineage>
</organism>
<evidence type="ECO:0000256" key="4">
    <source>
        <dbReference type="SAM" id="MobiDB-lite"/>
    </source>
</evidence>
<dbReference type="InterPro" id="IPR051201">
    <property type="entry name" value="Chloro_Bact_Ser_Proteases"/>
</dbReference>
<comment type="similarity">
    <text evidence="1">Belongs to the peptidase S1C family.</text>
</comment>
<dbReference type="PRINTS" id="PR00834">
    <property type="entry name" value="PROTEASES2C"/>
</dbReference>
<dbReference type="AlphaFoldDB" id="A0A1I6HL23"/>
<accession>A0A1I6HL23</accession>
<dbReference type="InterPro" id="IPR001478">
    <property type="entry name" value="PDZ"/>
</dbReference>
<feature type="region of interest" description="Disordered" evidence="4">
    <location>
        <begin position="1"/>
        <end position="24"/>
    </location>
</feature>
<keyword evidence="2 7" id="KW-0645">Protease</keyword>
<dbReference type="GO" id="GO:0006508">
    <property type="term" value="P:proteolysis"/>
    <property type="evidence" value="ECO:0007669"/>
    <property type="project" value="UniProtKB-KW"/>
</dbReference>
<dbReference type="SUPFAM" id="SSF50156">
    <property type="entry name" value="PDZ domain-like"/>
    <property type="match status" value="1"/>
</dbReference>
<reference evidence="7 8" key="1">
    <citation type="submission" date="2016-10" db="EMBL/GenBank/DDBJ databases">
        <authorList>
            <person name="de Groot N.N."/>
        </authorList>
    </citation>
    <scope>NUCLEOTIDE SEQUENCE [LARGE SCALE GENOMIC DNA]</scope>
    <source>
        <strain evidence="7 8">743A</strain>
    </source>
</reference>
<dbReference type="OrthoDB" id="9758917at2"/>
<gene>
    <name evidence="7" type="ORF">SAMN05661086_00066</name>
</gene>
<keyword evidence="5" id="KW-1133">Transmembrane helix</keyword>
<sequence length="515" mass="55404">MDNNYNNNNGLNSMGNETNSQHDGYVQQNYSNYDYNQGVEQDFGYNQMPMGSQPDGQKPPKKKMTFTKKMIIAATAACCSGVLIGGAYLGGKSAISYVLSKQFDTSALEENAIEVNETPIDQTAVLETVSTENTVADVVKEAMPSIVSITSTIEQEYNYFGQSYSEEAEGSGSGIIVKETDKELYILTNYHVIEGAKTIMVTFCDENMVEATVKGYDSTADLAVIIINKSDLKEETLSAISVAKLGDSDAIPVGDQVVAIGNALGYGQSVTVGYVSAKDREIDVEGTTMTLIQTDAAINPGNSGGALINMDGEVIGINSLKLSVTEVEGMCYAIPISSAIPIMNELITKEQVDEGEEGYLGITGEDVTEEQNASYGVPMGALVVSVAEGGAASKAGILSGDIITAVNGIEVKSMAALKEKTTSYKAGSTITFTVMRNLNGTYEAQEINVTLMSATEFNQLNLGQDNATEEDNNTEQYQNPYQDPNGDGSDQYGNGSDDFEDFYNYFEEYFNQFNR</sequence>
<evidence type="ECO:0000256" key="1">
    <source>
        <dbReference type="ARBA" id="ARBA00010541"/>
    </source>
</evidence>
<dbReference type="Pfam" id="PF13365">
    <property type="entry name" value="Trypsin_2"/>
    <property type="match status" value="1"/>
</dbReference>
<keyword evidence="5" id="KW-0472">Membrane</keyword>
<dbReference type="SUPFAM" id="SSF50494">
    <property type="entry name" value="Trypsin-like serine proteases"/>
    <property type="match status" value="1"/>
</dbReference>
<dbReference type="STRING" id="37658.SAMN05661086_00066"/>
<dbReference type="InterPro" id="IPR001940">
    <property type="entry name" value="Peptidase_S1C"/>
</dbReference>
<dbReference type="SMART" id="SM00228">
    <property type="entry name" value="PDZ"/>
    <property type="match status" value="1"/>
</dbReference>
<protein>
    <submittedName>
        <fullName evidence="7">Serine protease Do</fullName>
    </submittedName>
</protein>
<keyword evidence="3" id="KW-0378">Hydrolase</keyword>
<feature type="domain" description="PDZ" evidence="6">
    <location>
        <begin position="346"/>
        <end position="438"/>
    </location>
</feature>
<evidence type="ECO:0000313" key="8">
    <source>
        <dbReference type="Proteomes" id="UP000199659"/>
    </source>
</evidence>
<dbReference type="GO" id="GO:0004252">
    <property type="term" value="F:serine-type endopeptidase activity"/>
    <property type="evidence" value="ECO:0007669"/>
    <property type="project" value="InterPro"/>
</dbReference>
<dbReference type="Gene3D" id="2.30.42.10">
    <property type="match status" value="1"/>
</dbReference>
<feature type="region of interest" description="Disordered" evidence="4">
    <location>
        <begin position="43"/>
        <end position="62"/>
    </location>
</feature>
<dbReference type="InterPro" id="IPR036034">
    <property type="entry name" value="PDZ_sf"/>
</dbReference>
<keyword evidence="8" id="KW-1185">Reference proteome</keyword>
<dbReference type="EMBL" id="FOYZ01000001">
    <property type="protein sequence ID" value="SFR55047.1"/>
    <property type="molecule type" value="Genomic_DNA"/>
</dbReference>
<name>A0A1I6HL23_9FIRM</name>
<dbReference type="RefSeq" id="WP_092558703.1">
    <property type="nucleotide sequence ID" value="NZ_FOYZ01000001.1"/>
</dbReference>
<evidence type="ECO:0000256" key="3">
    <source>
        <dbReference type="ARBA" id="ARBA00022801"/>
    </source>
</evidence>
<dbReference type="InterPro" id="IPR009003">
    <property type="entry name" value="Peptidase_S1_PA"/>
</dbReference>
<dbReference type="InterPro" id="IPR043504">
    <property type="entry name" value="Peptidase_S1_PA_chymotrypsin"/>
</dbReference>
<feature type="transmembrane region" description="Helical" evidence="5">
    <location>
        <begin position="70"/>
        <end position="91"/>
    </location>
</feature>
<feature type="compositionally biased region" description="Low complexity" evidence="4">
    <location>
        <begin position="1"/>
        <end position="19"/>
    </location>
</feature>
<dbReference type="PANTHER" id="PTHR43343">
    <property type="entry name" value="PEPTIDASE S12"/>
    <property type="match status" value="1"/>
</dbReference>
<keyword evidence="5" id="KW-0812">Transmembrane</keyword>
<evidence type="ECO:0000256" key="2">
    <source>
        <dbReference type="ARBA" id="ARBA00022670"/>
    </source>
</evidence>
<dbReference type="PROSITE" id="PS50106">
    <property type="entry name" value="PDZ"/>
    <property type="match status" value="1"/>
</dbReference>
<dbReference type="Proteomes" id="UP000199659">
    <property type="component" value="Unassembled WGS sequence"/>
</dbReference>
<evidence type="ECO:0000259" key="6">
    <source>
        <dbReference type="PROSITE" id="PS50106"/>
    </source>
</evidence>
<evidence type="ECO:0000313" key="7">
    <source>
        <dbReference type="EMBL" id="SFR55047.1"/>
    </source>
</evidence>
<evidence type="ECO:0000256" key="5">
    <source>
        <dbReference type="SAM" id="Phobius"/>
    </source>
</evidence>